<sequence>MRQLACLLRRENDIGIIRQDKYVPRVNLVDGGGDGFDARIHRLPAGDQRIHRQRFKEFVNALSRADGEKTEFLFVALALRHEFAVLFAHILDFELVQLSQAQRHLQHLARRVGVDMHLDHICIVRNDDGIPKPLQMIAEALDFLFIGLR</sequence>
<name>A0A645FKG0_9ZZZZ</name>
<dbReference type="AlphaFoldDB" id="A0A645FKG0"/>
<reference evidence="1" key="1">
    <citation type="submission" date="2019-08" db="EMBL/GenBank/DDBJ databases">
        <authorList>
            <person name="Kucharzyk K."/>
            <person name="Murdoch R.W."/>
            <person name="Higgins S."/>
            <person name="Loffler F."/>
        </authorList>
    </citation>
    <scope>NUCLEOTIDE SEQUENCE</scope>
</reference>
<organism evidence="1">
    <name type="scientific">bioreactor metagenome</name>
    <dbReference type="NCBI Taxonomy" id="1076179"/>
    <lineage>
        <taxon>unclassified sequences</taxon>
        <taxon>metagenomes</taxon>
        <taxon>ecological metagenomes</taxon>
    </lineage>
</organism>
<gene>
    <name evidence="1" type="ORF">SDC9_160224</name>
</gene>
<proteinExistence type="predicted"/>
<evidence type="ECO:0000313" key="1">
    <source>
        <dbReference type="EMBL" id="MPN12904.1"/>
    </source>
</evidence>
<dbReference type="EMBL" id="VSSQ01059328">
    <property type="protein sequence ID" value="MPN12904.1"/>
    <property type="molecule type" value="Genomic_DNA"/>
</dbReference>
<accession>A0A645FKG0</accession>
<comment type="caution">
    <text evidence="1">The sequence shown here is derived from an EMBL/GenBank/DDBJ whole genome shotgun (WGS) entry which is preliminary data.</text>
</comment>
<protein>
    <submittedName>
        <fullName evidence="1">Uncharacterized protein</fullName>
    </submittedName>
</protein>